<gene>
    <name evidence="4" type="ORF">B2A_07573</name>
</gene>
<dbReference type="InterPro" id="IPR022712">
    <property type="entry name" value="Beta_Casp"/>
</dbReference>
<evidence type="ECO:0000313" key="4">
    <source>
        <dbReference type="EMBL" id="EQD49691.1"/>
    </source>
</evidence>
<dbReference type="Pfam" id="PF16661">
    <property type="entry name" value="Lactamase_B_6"/>
    <property type="match status" value="1"/>
</dbReference>
<dbReference type="PANTHER" id="PTHR11203:SF37">
    <property type="entry name" value="INTEGRATOR COMPLEX SUBUNIT 11"/>
    <property type="match status" value="1"/>
</dbReference>
<organism evidence="4">
    <name type="scientific">mine drainage metagenome</name>
    <dbReference type="NCBI Taxonomy" id="410659"/>
    <lineage>
        <taxon>unclassified sequences</taxon>
        <taxon>metagenomes</taxon>
        <taxon>ecological metagenomes</taxon>
    </lineage>
</organism>
<dbReference type="GO" id="GO:0004521">
    <property type="term" value="F:RNA endonuclease activity"/>
    <property type="evidence" value="ECO:0007669"/>
    <property type="project" value="TreeGrafter"/>
</dbReference>
<evidence type="ECO:0000259" key="2">
    <source>
        <dbReference type="SMART" id="SM00849"/>
    </source>
</evidence>
<feature type="domain" description="Beta-Casp" evidence="3">
    <location>
        <begin position="213"/>
        <end position="338"/>
    </location>
</feature>
<accession>T0ZMW2</accession>
<name>T0ZMW2_9ZZZZ</name>
<proteinExistence type="predicted"/>
<dbReference type="Pfam" id="PF10996">
    <property type="entry name" value="Beta-Casp"/>
    <property type="match status" value="1"/>
</dbReference>
<dbReference type="Pfam" id="PF07521">
    <property type="entry name" value="RMMBL"/>
    <property type="match status" value="1"/>
</dbReference>
<comment type="caution">
    <text evidence="4">The sequence shown here is derived from an EMBL/GenBank/DDBJ whole genome shotgun (WGS) entry which is preliminary data.</text>
</comment>
<dbReference type="SMART" id="SM01027">
    <property type="entry name" value="Beta-Casp"/>
    <property type="match status" value="1"/>
</dbReference>
<dbReference type="Gene3D" id="3.40.50.10890">
    <property type="match status" value="1"/>
</dbReference>
<dbReference type="AlphaFoldDB" id="T0ZMW2"/>
<feature type="domain" description="Metallo-beta-lactamase" evidence="2">
    <location>
        <begin position="1"/>
        <end position="202"/>
    </location>
</feature>
<sequence>MVSTDKTKILLDAGVKIGAQDEYPHLDDSMLKDIDGIVISHAHLDHSGYLPHIYSAGYSGSTYVTKPTMELITVLISDYMHISNPSNVTQSGLKKMAAAFKLYEYRKEFRINELKIKFIPAGHILGSAMISVSDGKNTLLYTGDINTAKTKLFEGADLRGINADTLITESTYGAPGDAFQKEQDIIKEMSKSIKETIAVGGKIIVPSFAVGRAQEVLLLLDDNLNSGSIPKVPIYVDGMINKAMRIHRHNVIYCRKELQSRILMSEYDPFKSKNFVVVDKKGTRNKIVTEDESSIIVTTSGMLSGGPALFYLSKLAGNSLNKMIMVGYQAEGTLGRDMQDGNRRITIDKAKVDVQLKVETYHLSAHADRHGLEGVISSIRGLKNVFIVHGEKSKSESLKEFAGKKFNAIVPELGGEYSI</sequence>
<dbReference type="PANTHER" id="PTHR11203">
    <property type="entry name" value="CLEAVAGE AND POLYADENYLATION SPECIFICITY FACTOR FAMILY MEMBER"/>
    <property type="match status" value="1"/>
</dbReference>
<dbReference type="SMART" id="SM00849">
    <property type="entry name" value="Lactamase_B"/>
    <property type="match status" value="1"/>
</dbReference>
<evidence type="ECO:0000259" key="3">
    <source>
        <dbReference type="SMART" id="SM01027"/>
    </source>
</evidence>
<dbReference type="InterPro" id="IPR001279">
    <property type="entry name" value="Metallo-B-lactamas"/>
</dbReference>
<dbReference type="EMBL" id="AUZZ01005427">
    <property type="protein sequence ID" value="EQD49691.1"/>
    <property type="molecule type" value="Genomic_DNA"/>
</dbReference>
<dbReference type="GO" id="GO:0016787">
    <property type="term" value="F:hydrolase activity"/>
    <property type="evidence" value="ECO:0007669"/>
    <property type="project" value="UniProtKB-KW"/>
</dbReference>
<protein>
    <submittedName>
        <fullName evidence="4">mRNA 3'-end processing factor</fullName>
    </submittedName>
</protein>
<reference evidence="4" key="1">
    <citation type="submission" date="2013-08" db="EMBL/GenBank/DDBJ databases">
        <authorList>
            <person name="Mendez C."/>
            <person name="Richter M."/>
            <person name="Ferrer M."/>
            <person name="Sanchez J."/>
        </authorList>
    </citation>
    <scope>NUCLEOTIDE SEQUENCE</scope>
</reference>
<dbReference type="InterPro" id="IPR036866">
    <property type="entry name" value="RibonucZ/Hydroxyglut_hydro"/>
</dbReference>
<reference evidence="4" key="2">
    <citation type="journal article" date="2014" name="ISME J.">
        <title>Microbial stratification in low pH oxic and suboxic macroscopic growths along an acid mine drainage.</title>
        <authorList>
            <person name="Mendez-Garcia C."/>
            <person name="Mesa V."/>
            <person name="Sprenger R.R."/>
            <person name="Richter M."/>
            <person name="Diez M.S."/>
            <person name="Solano J."/>
            <person name="Bargiela R."/>
            <person name="Golyshina O.V."/>
            <person name="Manteca A."/>
            <person name="Ramos J.L."/>
            <person name="Gallego J.R."/>
            <person name="Llorente I."/>
            <person name="Martins Dos Santos V.A."/>
            <person name="Jensen O.N."/>
            <person name="Pelaez A.I."/>
            <person name="Sanchez J."/>
            <person name="Ferrer M."/>
        </authorList>
    </citation>
    <scope>NUCLEOTIDE SEQUENCE</scope>
</reference>
<keyword evidence="1" id="KW-0378">Hydrolase</keyword>
<evidence type="ECO:0000256" key="1">
    <source>
        <dbReference type="ARBA" id="ARBA00022801"/>
    </source>
</evidence>
<dbReference type="Gene3D" id="3.60.15.10">
    <property type="entry name" value="Ribonuclease Z/Hydroxyacylglutathione hydrolase-like"/>
    <property type="match status" value="1"/>
</dbReference>
<dbReference type="InterPro" id="IPR050698">
    <property type="entry name" value="MBL"/>
</dbReference>
<dbReference type="SUPFAM" id="SSF56281">
    <property type="entry name" value="Metallo-hydrolase/oxidoreductase"/>
    <property type="match status" value="1"/>
</dbReference>
<dbReference type="InterPro" id="IPR011108">
    <property type="entry name" value="RMMBL"/>
</dbReference>